<evidence type="ECO:0000313" key="2">
    <source>
        <dbReference type="Proteomes" id="UP000282597"/>
    </source>
</evidence>
<proteinExistence type="predicted"/>
<organism evidence="1 2">
    <name type="scientific">Mycoavidus cysteinexigens</name>
    <dbReference type="NCBI Taxonomy" id="1553431"/>
    <lineage>
        <taxon>Bacteria</taxon>
        <taxon>Pseudomonadati</taxon>
        <taxon>Pseudomonadota</taxon>
        <taxon>Betaproteobacteria</taxon>
        <taxon>Burkholderiales</taxon>
        <taxon>Burkholderiaceae</taxon>
        <taxon>Mycoavidus</taxon>
    </lineage>
</organism>
<name>A0A2Z6ESH3_9BURK</name>
<reference evidence="1 2" key="1">
    <citation type="journal article" date="2018" name="Microbes Environ.">
        <title>Comparative Genomic Insights into Endofungal Lifestyles of Two Bacterial Endosymbionts, Mycoavidus cysteinexigens and Burkholderia rhizoxinica.</title>
        <authorList>
            <person name="Sharmin D."/>
            <person name="Guo Y."/>
            <person name="Nishizawa T."/>
            <person name="Ohshima S."/>
            <person name="Sato Y."/>
            <person name="Takashima Y."/>
            <person name="Narisawa K."/>
            <person name="Ohta H."/>
        </authorList>
    </citation>
    <scope>NUCLEOTIDE SEQUENCE [LARGE SCALE GENOMIC DNA]</scope>
    <source>
        <strain evidence="1 2">B1-EB</strain>
    </source>
</reference>
<sequence>MNREPNQTEVLLRQMSDMDKLAERVSELCAQVAGLTENAARDPKAQERLAKLQQEWSDSNSNVPEQIQQIQAHMQRAIACGEEYTQAVRAKADKSEIADQNASSDKTPGKKARQFA</sequence>
<accession>A0A2Z6ESH3</accession>
<dbReference type="AlphaFoldDB" id="A0A2Z6ESH3"/>
<protein>
    <submittedName>
        <fullName evidence="1">Uncharacterized protein</fullName>
    </submittedName>
</protein>
<dbReference type="RefSeq" id="WP_045363600.1">
    <property type="nucleotide sequence ID" value="NZ_AP018150.1"/>
</dbReference>
<keyword evidence="2" id="KW-1185">Reference proteome</keyword>
<dbReference type="KEGG" id="mcys:MCB1EB_0177"/>
<dbReference type="EMBL" id="AP018150">
    <property type="protein sequence ID" value="BBE08338.1"/>
    <property type="molecule type" value="Genomic_DNA"/>
</dbReference>
<dbReference type="Proteomes" id="UP000282597">
    <property type="component" value="Chromosome"/>
</dbReference>
<gene>
    <name evidence="1" type="ORF">MCB1EB_0177</name>
</gene>
<evidence type="ECO:0000313" key="1">
    <source>
        <dbReference type="EMBL" id="BBE08338.1"/>
    </source>
</evidence>